<dbReference type="AlphaFoldDB" id="A0A8S1RK80"/>
<organism evidence="1 2">
    <name type="scientific">Paramecium sonneborni</name>
    <dbReference type="NCBI Taxonomy" id="65129"/>
    <lineage>
        <taxon>Eukaryota</taxon>
        <taxon>Sar</taxon>
        <taxon>Alveolata</taxon>
        <taxon>Ciliophora</taxon>
        <taxon>Intramacronucleata</taxon>
        <taxon>Oligohymenophorea</taxon>
        <taxon>Peniculida</taxon>
        <taxon>Parameciidae</taxon>
        <taxon>Paramecium</taxon>
    </lineage>
</organism>
<proteinExistence type="predicted"/>
<accession>A0A8S1RK80</accession>
<comment type="caution">
    <text evidence="1">The sequence shown here is derived from an EMBL/GenBank/DDBJ whole genome shotgun (WGS) entry which is preliminary data.</text>
</comment>
<reference evidence="1" key="1">
    <citation type="submission" date="2021-01" db="EMBL/GenBank/DDBJ databases">
        <authorList>
            <consortium name="Genoscope - CEA"/>
            <person name="William W."/>
        </authorList>
    </citation>
    <scope>NUCLEOTIDE SEQUENCE</scope>
</reference>
<sequence length="91" mass="10537">MFQFGAQKQIAQIIVTSAYLDITVRRNAVQIMNWTKVINVNQYVKSNFNKCSSFTIFGSYDGYKFKNGSCTMAVLKVQKQYIIYSNQHHIL</sequence>
<dbReference type="EMBL" id="CAJJDN010000192">
    <property type="protein sequence ID" value="CAD8128578.1"/>
    <property type="molecule type" value="Genomic_DNA"/>
</dbReference>
<name>A0A8S1RK80_9CILI</name>
<protein>
    <submittedName>
        <fullName evidence="1">Uncharacterized protein</fullName>
    </submittedName>
</protein>
<dbReference type="Proteomes" id="UP000692954">
    <property type="component" value="Unassembled WGS sequence"/>
</dbReference>
<evidence type="ECO:0000313" key="1">
    <source>
        <dbReference type="EMBL" id="CAD8128578.1"/>
    </source>
</evidence>
<evidence type="ECO:0000313" key="2">
    <source>
        <dbReference type="Proteomes" id="UP000692954"/>
    </source>
</evidence>
<keyword evidence="2" id="KW-1185">Reference proteome</keyword>
<gene>
    <name evidence="1" type="ORF">PSON_ATCC_30995.1.T1920004</name>
</gene>